<sequence length="426" mass="45535">MWSQLQQASFGRCVSITLKALLISSSCSDTSQPSGLRSPPHAGQAVSAGDSVRVSRGSEAGSGLRAEDWRSGCGSAGSCCSPSTSAISSCRALMRSSASRTWRAVFSRSFSELLPNCIRCSLATSAFRRLISLAYAATRCESRRLYSAILRMVVCCSCSSALSRAFSSGYEVSITPLYSRLYAYSRAFRPLGMLPVNAFQQHGQLRRRQVDFAVTGHRPDEAATFQPFGKHAQAVPVGPQYLYHVAAPAAEDEQMPAERVGAQRVLHLRRQPVEAAAHVCHACNQPNACACRKTNHGSPSRSSLTSARSNSGVSGPVRLRLPPGSVSLQLMTGGRSADTAPLCLRGGESGSTVTGMSVALMAGSSSPWRCRFRQLNTRLSLTPCSRASSATQAPGSRLSSAMRILNSRGQSGRRFLTGRFVSRLKA</sequence>
<organism evidence="2 3">
    <name type="scientific">Pantoea stewartii subsp. stewartii DC283</name>
    <dbReference type="NCBI Taxonomy" id="660596"/>
    <lineage>
        <taxon>Bacteria</taxon>
        <taxon>Pseudomonadati</taxon>
        <taxon>Pseudomonadota</taxon>
        <taxon>Gammaproteobacteria</taxon>
        <taxon>Enterobacterales</taxon>
        <taxon>Erwiniaceae</taxon>
        <taxon>Pantoea</taxon>
    </lineage>
</organism>
<accession>H3RG96</accession>
<reference evidence="2 3" key="1">
    <citation type="journal article" date="2012" name="Mol. Microbiol.">
        <title>The genetic and structural basis of two distinct terminal side branch residues in stewartan and amylovoran exopolysaccharides and their potential role in host adaptation.</title>
        <authorList>
            <person name="Wang X."/>
            <person name="Yang F."/>
            <person name="von Bodman S.B."/>
        </authorList>
    </citation>
    <scope>NUCLEOTIDE SEQUENCE [LARGE SCALE GENOMIC DNA]</scope>
    <source>
        <strain evidence="2 3">DC283</strain>
    </source>
</reference>
<dbReference type="EMBL" id="AHIE01000025">
    <property type="protein sequence ID" value="EHT99453.1"/>
    <property type="molecule type" value="Genomic_DNA"/>
</dbReference>
<evidence type="ECO:0000313" key="3">
    <source>
        <dbReference type="Proteomes" id="UP000005050"/>
    </source>
</evidence>
<evidence type="ECO:0000313" key="2">
    <source>
        <dbReference type="EMBL" id="EHT99453.1"/>
    </source>
</evidence>
<proteinExistence type="predicted"/>
<protein>
    <submittedName>
        <fullName evidence="2">Uncharacterized protein</fullName>
    </submittedName>
</protein>
<feature type="region of interest" description="Disordered" evidence="1">
    <location>
        <begin position="293"/>
        <end position="321"/>
    </location>
</feature>
<evidence type="ECO:0000256" key="1">
    <source>
        <dbReference type="SAM" id="MobiDB-lite"/>
    </source>
</evidence>
<feature type="region of interest" description="Disordered" evidence="1">
    <location>
        <begin position="31"/>
        <end position="70"/>
    </location>
</feature>
<comment type="caution">
    <text evidence="2">The sequence shown here is derived from an EMBL/GenBank/DDBJ whole genome shotgun (WGS) entry which is preliminary data.</text>
</comment>
<gene>
    <name evidence="2" type="ORF">CKS_1640</name>
</gene>
<name>H3RG96_PANSE</name>
<feature type="compositionally biased region" description="Low complexity" evidence="1">
    <location>
        <begin position="298"/>
        <end position="311"/>
    </location>
</feature>
<dbReference type="AlphaFoldDB" id="H3RG96"/>
<dbReference type="Proteomes" id="UP000005050">
    <property type="component" value="Unassembled WGS sequence"/>
</dbReference>